<evidence type="ECO:0000259" key="2">
    <source>
        <dbReference type="PROSITE" id="PS50213"/>
    </source>
</evidence>
<sequence length="166" mass="17152">MTVRGLITGFAVAAVAMAQNPSALAAQQQNIVQVASANDNFETLVQAVTAADLAGTLSGSGPFTVFAPADAAFDKLPSGALNNLLADRAALRSVLTYHVVSGRLTAADLEGRDYVTTVSGERLRVRTMNGRVMVGNATVSTADVAASNGVIHAIDTVLMPPQPMRK</sequence>
<dbReference type="PANTHER" id="PTHR10900:SF77">
    <property type="entry name" value="FI19380P1"/>
    <property type="match status" value="1"/>
</dbReference>
<dbReference type="InterPro" id="IPR036378">
    <property type="entry name" value="FAS1_dom_sf"/>
</dbReference>
<dbReference type="Pfam" id="PF02469">
    <property type="entry name" value="Fasciclin"/>
    <property type="match status" value="1"/>
</dbReference>
<dbReference type="PROSITE" id="PS50213">
    <property type="entry name" value="FAS1"/>
    <property type="match status" value="1"/>
</dbReference>
<dbReference type="GO" id="GO:0005615">
    <property type="term" value="C:extracellular space"/>
    <property type="evidence" value="ECO:0007669"/>
    <property type="project" value="TreeGrafter"/>
</dbReference>
<dbReference type="SMART" id="SM00554">
    <property type="entry name" value="FAS1"/>
    <property type="match status" value="1"/>
</dbReference>
<dbReference type="FunFam" id="2.30.180.10:FF:000019">
    <property type="entry name" value="Cell surface lipoprotein"/>
    <property type="match status" value="1"/>
</dbReference>
<dbReference type="PANTHER" id="PTHR10900">
    <property type="entry name" value="PERIOSTIN-RELATED"/>
    <property type="match status" value="1"/>
</dbReference>
<dbReference type="EMBL" id="CADCTV010000158">
    <property type="protein sequence ID" value="CAA9304676.1"/>
    <property type="molecule type" value="Genomic_DNA"/>
</dbReference>
<evidence type="ECO:0000256" key="1">
    <source>
        <dbReference type="SAM" id="SignalP"/>
    </source>
</evidence>
<dbReference type="SUPFAM" id="SSF82153">
    <property type="entry name" value="FAS1 domain"/>
    <property type="match status" value="1"/>
</dbReference>
<dbReference type="InterPro" id="IPR000782">
    <property type="entry name" value="FAS1_domain"/>
</dbReference>
<reference evidence="3" key="1">
    <citation type="submission" date="2020-02" db="EMBL/GenBank/DDBJ databases">
        <authorList>
            <person name="Meier V. D."/>
        </authorList>
    </citation>
    <scope>NUCLEOTIDE SEQUENCE</scope>
    <source>
        <strain evidence="3">AVDCRST_MAG89</strain>
    </source>
</reference>
<evidence type="ECO:0000313" key="3">
    <source>
        <dbReference type="EMBL" id="CAA9304676.1"/>
    </source>
</evidence>
<proteinExistence type="predicted"/>
<dbReference type="InterPro" id="IPR050904">
    <property type="entry name" value="Adhesion/Biosynth-related"/>
</dbReference>
<dbReference type="Gene3D" id="2.30.180.10">
    <property type="entry name" value="FAS1 domain"/>
    <property type="match status" value="1"/>
</dbReference>
<name>A0A6J4KGX3_9BACT</name>
<gene>
    <name evidence="3" type="ORF">AVDCRST_MAG89-720</name>
</gene>
<protein>
    <recommendedName>
        <fullName evidence="2">FAS1 domain-containing protein</fullName>
    </recommendedName>
</protein>
<accession>A0A6J4KGX3</accession>
<feature type="signal peptide" evidence="1">
    <location>
        <begin position="1"/>
        <end position="25"/>
    </location>
</feature>
<dbReference type="AlphaFoldDB" id="A0A6J4KGX3"/>
<feature type="chain" id="PRO_5026744811" description="FAS1 domain-containing protein" evidence="1">
    <location>
        <begin position="26"/>
        <end position="166"/>
    </location>
</feature>
<organism evidence="3">
    <name type="scientific">uncultured Gemmatimonadota bacterium</name>
    <dbReference type="NCBI Taxonomy" id="203437"/>
    <lineage>
        <taxon>Bacteria</taxon>
        <taxon>Pseudomonadati</taxon>
        <taxon>Gemmatimonadota</taxon>
        <taxon>environmental samples</taxon>
    </lineage>
</organism>
<feature type="domain" description="FAS1" evidence="2">
    <location>
        <begin position="28"/>
        <end position="158"/>
    </location>
</feature>
<keyword evidence="1" id="KW-0732">Signal</keyword>